<name>A0A229SRE8_9PSEU</name>
<organism evidence="3 4">
    <name type="scientific">Amycolatopsis vastitatis</name>
    <dbReference type="NCBI Taxonomy" id="1905142"/>
    <lineage>
        <taxon>Bacteria</taxon>
        <taxon>Bacillati</taxon>
        <taxon>Actinomycetota</taxon>
        <taxon>Actinomycetes</taxon>
        <taxon>Pseudonocardiales</taxon>
        <taxon>Pseudonocardiaceae</taxon>
        <taxon>Amycolatopsis</taxon>
    </lineage>
</organism>
<dbReference type="EMBL" id="NMUL01000047">
    <property type="protein sequence ID" value="OXM61393.1"/>
    <property type="molecule type" value="Genomic_DNA"/>
</dbReference>
<dbReference type="Pfam" id="PF12728">
    <property type="entry name" value="HTH_17"/>
    <property type="match status" value="1"/>
</dbReference>
<dbReference type="RefSeq" id="WP_093952551.1">
    <property type="nucleotide sequence ID" value="NZ_NMUL01000047.1"/>
</dbReference>
<dbReference type="InterPro" id="IPR036388">
    <property type="entry name" value="WH-like_DNA-bd_sf"/>
</dbReference>
<proteinExistence type="predicted"/>
<comment type="caution">
    <text evidence="3">The sequence shown here is derived from an EMBL/GenBank/DDBJ whole genome shotgun (WGS) entry which is preliminary data.</text>
</comment>
<evidence type="ECO:0000313" key="3">
    <source>
        <dbReference type="EMBL" id="OXM61393.1"/>
    </source>
</evidence>
<dbReference type="InterPro" id="IPR041657">
    <property type="entry name" value="HTH_17"/>
</dbReference>
<evidence type="ECO:0000256" key="1">
    <source>
        <dbReference type="SAM" id="MobiDB-lite"/>
    </source>
</evidence>
<protein>
    <recommendedName>
        <fullName evidence="2">Helix-turn-helix domain-containing protein</fullName>
    </recommendedName>
</protein>
<sequence>MPAHRPARLTRDESPHASSATESPVPEDLLTVDEVCATLRVTRSTFNDWRAKRCAPPCVQLPNRQLRFRRSAFDRWLASREEASA</sequence>
<dbReference type="SUPFAM" id="SSF46955">
    <property type="entry name" value="Putative DNA-binding domain"/>
    <property type="match status" value="1"/>
</dbReference>
<dbReference type="Proteomes" id="UP000215199">
    <property type="component" value="Unassembled WGS sequence"/>
</dbReference>
<dbReference type="Gene3D" id="1.10.10.10">
    <property type="entry name" value="Winged helix-like DNA-binding domain superfamily/Winged helix DNA-binding domain"/>
    <property type="match status" value="1"/>
</dbReference>
<accession>A0A229SRE8</accession>
<keyword evidence="4" id="KW-1185">Reference proteome</keyword>
<feature type="domain" description="Helix-turn-helix" evidence="2">
    <location>
        <begin position="29"/>
        <end position="80"/>
    </location>
</feature>
<feature type="region of interest" description="Disordered" evidence="1">
    <location>
        <begin position="1"/>
        <end position="27"/>
    </location>
</feature>
<reference evidence="4" key="1">
    <citation type="submission" date="2017-07" db="EMBL/GenBank/DDBJ databases">
        <title>Comparative genome mining reveals phylogenetic distribution patterns of secondary metabolites in Amycolatopsis.</title>
        <authorList>
            <person name="Adamek M."/>
            <person name="Alanjary M."/>
            <person name="Sales-Ortells H."/>
            <person name="Goodfellow M."/>
            <person name="Bull A.T."/>
            <person name="Kalinowski J."/>
            <person name="Ziemert N."/>
        </authorList>
    </citation>
    <scope>NUCLEOTIDE SEQUENCE [LARGE SCALE GENOMIC DNA]</scope>
    <source>
        <strain evidence="4">H5</strain>
    </source>
</reference>
<dbReference type="OrthoDB" id="194758at2"/>
<dbReference type="AlphaFoldDB" id="A0A229SRE8"/>
<evidence type="ECO:0000259" key="2">
    <source>
        <dbReference type="Pfam" id="PF12728"/>
    </source>
</evidence>
<dbReference type="InterPro" id="IPR009061">
    <property type="entry name" value="DNA-bd_dom_put_sf"/>
</dbReference>
<gene>
    <name evidence="3" type="ORF">CF165_38625</name>
</gene>
<evidence type="ECO:0000313" key="4">
    <source>
        <dbReference type="Proteomes" id="UP000215199"/>
    </source>
</evidence>